<proteinExistence type="predicted"/>
<dbReference type="Pfam" id="PF13194">
    <property type="entry name" value="DUF4010"/>
    <property type="match status" value="1"/>
</dbReference>
<feature type="transmembrane region" description="Helical" evidence="1">
    <location>
        <begin position="12"/>
        <end position="31"/>
    </location>
</feature>
<sequence>MDGWLPPGAPSLFGLAAALVGGLVIGLERGWSQRVVEEGQRVAGLRTFTLIGLVGGVLGQLGGDLALAAGLLGLGALLGLGYLTSDRPRDHGITTEIAAMATLLLGALATRGQPEVAVGLAVVVAALLEAKAPLHRFLRRLVEGELVAGLKLAVLAAVVLPILPDVDVGPGKLLNPRSLGAIVVALAAVSYLGYWLLKLFGARVGPLLFGLAGGLVSSTTLTLSAARISRRDPGLARPLAVSAGVANAVMLVRILVVAVVLAPELAQRLLPAFAAALAASVAAIAVLWWRGTGDGLPKNVADHIEAPVPVGESVLMALLVTGVAAAAGLARDAFADRGIVAVAAIAGLADVDAVTITASRLAASEGEAILTTAGLAVATAAAVNLAAKSGLAFIVGGTGYGTAATVALAVTGVAGAAALAVTGL</sequence>
<organism evidence="4 5">
    <name type="scientific">Thalassobaculum fulvum</name>
    <dbReference type="NCBI Taxonomy" id="1633335"/>
    <lineage>
        <taxon>Bacteria</taxon>
        <taxon>Pseudomonadati</taxon>
        <taxon>Pseudomonadota</taxon>
        <taxon>Alphaproteobacteria</taxon>
        <taxon>Rhodospirillales</taxon>
        <taxon>Thalassobaculaceae</taxon>
        <taxon>Thalassobaculum</taxon>
    </lineage>
</organism>
<keyword evidence="1" id="KW-0812">Transmembrane</keyword>
<feature type="transmembrane region" description="Helical" evidence="1">
    <location>
        <begin position="399"/>
        <end position="421"/>
    </location>
</feature>
<reference evidence="4" key="1">
    <citation type="journal article" date="2014" name="Int. J. Syst. Evol. Microbiol.">
        <title>Complete genome sequence of Corynebacterium casei LMG S-19264T (=DSM 44701T), isolated from a smear-ripened cheese.</title>
        <authorList>
            <consortium name="US DOE Joint Genome Institute (JGI-PGF)"/>
            <person name="Walter F."/>
            <person name="Albersmeier A."/>
            <person name="Kalinowski J."/>
            <person name="Ruckert C."/>
        </authorList>
    </citation>
    <scope>NUCLEOTIDE SEQUENCE</scope>
    <source>
        <strain evidence="4">KCTC 42651</strain>
    </source>
</reference>
<dbReference type="RefSeq" id="WP_189992943.1">
    <property type="nucleotide sequence ID" value="NZ_BMZS01000010.1"/>
</dbReference>
<dbReference type="EMBL" id="BMZS01000010">
    <property type="protein sequence ID" value="GHD57930.1"/>
    <property type="molecule type" value="Genomic_DNA"/>
</dbReference>
<dbReference type="InterPro" id="IPR025105">
    <property type="entry name" value="DUF4010"/>
</dbReference>
<feature type="transmembrane region" description="Helical" evidence="1">
    <location>
        <begin position="368"/>
        <end position="387"/>
    </location>
</feature>
<feature type="transmembrane region" description="Helical" evidence="1">
    <location>
        <begin position="309"/>
        <end position="327"/>
    </location>
</feature>
<gene>
    <name evidence="4" type="ORF">GCM10017083_40030</name>
</gene>
<evidence type="ECO:0000256" key="1">
    <source>
        <dbReference type="SAM" id="Phobius"/>
    </source>
</evidence>
<evidence type="ECO:0000313" key="4">
    <source>
        <dbReference type="EMBL" id="GHD57930.1"/>
    </source>
</evidence>
<dbReference type="AlphaFoldDB" id="A0A918XVU3"/>
<accession>A0A918XVU3</accession>
<evidence type="ECO:0000313" key="5">
    <source>
        <dbReference type="Proteomes" id="UP000630353"/>
    </source>
</evidence>
<feature type="domain" description="DUF4010" evidence="3">
    <location>
        <begin position="184"/>
        <end position="396"/>
    </location>
</feature>
<dbReference type="Proteomes" id="UP000630353">
    <property type="component" value="Unassembled WGS sequence"/>
</dbReference>
<dbReference type="Pfam" id="PF02308">
    <property type="entry name" value="MgtC"/>
    <property type="match status" value="1"/>
</dbReference>
<dbReference type="PANTHER" id="PTHR39084:SF1">
    <property type="entry name" value="DUF4010 DOMAIN-CONTAINING PROTEIN"/>
    <property type="match status" value="1"/>
</dbReference>
<feature type="transmembrane region" description="Helical" evidence="1">
    <location>
        <begin position="178"/>
        <end position="197"/>
    </location>
</feature>
<feature type="transmembrane region" description="Helical" evidence="1">
    <location>
        <begin position="204"/>
        <end position="228"/>
    </location>
</feature>
<reference evidence="4" key="2">
    <citation type="submission" date="2020-09" db="EMBL/GenBank/DDBJ databases">
        <authorList>
            <person name="Sun Q."/>
            <person name="Kim S."/>
        </authorList>
    </citation>
    <scope>NUCLEOTIDE SEQUENCE</scope>
    <source>
        <strain evidence="4">KCTC 42651</strain>
    </source>
</reference>
<feature type="transmembrane region" description="Helical" evidence="1">
    <location>
        <begin position="240"/>
        <end position="262"/>
    </location>
</feature>
<evidence type="ECO:0000259" key="3">
    <source>
        <dbReference type="Pfam" id="PF13194"/>
    </source>
</evidence>
<feature type="domain" description="MgtC/SapB/SrpB/YhiD N-terminal" evidence="2">
    <location>
        <begin position="15"/>
        <end position="137"/>
    </location>
</feature>
<feature type="transmembrane region" description="Helical" evidence="1">
    <location>
        <begin position="65"/>
        <end position="85"/>
    </location>
</feature>
<feature type="transmembrane region" description="Helical" evidence="1">
    <location>
        <begin position="43"/>
        <end position="59"/>
    </location>
</feature>
<evidence type="ECO:0008006" key="6">
    <source>
        <dbReference type="Google" id="ProtNLM"/>
    </source>
</evidence>
<keyword evidence="1" id="KW-0472">Membrane</keyword>
<feature type="transmembrane region" description="Helical" evidence="1">
    <location>
        <begin position="339"/>
        <end position="362"/>
    </location>
</feature>
<evidence type="ECO:0000259" key="2">
    <source>
        <dbReference type="Pfam" id="PF02308"/>
    </source>
</evidence>
<feature type="transmembrane region" description="Helical" evidence="1">
    <location>
        <begin position="269"/>
        <end position="289"/>
    </location>
</feature>
<name>A0A918XVU3_9PROT</name>
<keyword evidence="5" id="KW-1185">Reference proteome</keyword>
<dbReference type="PANTHER" id="PTHR39084">
    <property type="entry name" value="MEMBRANE PROTEIN-RELATED"/>
    <property type="match status" value="1"/>
</dbReference>
<feature type="transmembrane region" description="Helical" evidence="1">
    <location>
        <begin position="146"/>
        <end position="163"/>
    </location>
</feature>
<dbReference type="InterPro" id="IPR049177">
    <property type="entry name" value="MgtC_SapB_SrpB_YhiD_N"/>
</dbReference>
<protein>
    <recommendedName>
        <fullName evidence="6">DUF4010 domain-containing protein</fullName>
    </recommendedName>
</protein>
<keyword evidence="1" id="KW-1133">Transmembrane helix</keyword>
<comment type="caution">
    <text evidence="4">The sequence shown here is derived from an EMBL/GenBank/DDBJ whole genome shotgun (WGS) entry which is preliminary data.</text>
</comment>